<dbReference type="AlphaFoldDB" id="A0A4V3RJN0"/>
<accession>A0A4V3RJN0</accession>
<dbReference type="EMBL" id="SRYW01000002">
    <property type="protein sequence ID" value="TGY36560.1"/>
    <property type="molecule type" value="Genomic_DNA"/>
</dbReference>
<dbReference type="RefSeq" id="WP_136003340.1">
    <property type="nucleotide sequence ID" value="NZ_SRYW01000002.1"/>
</dbReference>
<name>A0A4V3RJN0_STEMA</name>
<protein>
    <submittedName>
        <fullName evidence="1">Uncharacterized protein</fullName>
    </submittedName>
</protein>
<comment type="caution">
    <text evidence="1">The sequence shown here is derived from an EMBL/GenBank/DDBJ whole genome shotgun (WGS) entry which is preliminary data.</text>
</comment>
<evidence type="ECO:0000313" key="1">
    <source>
        <dbReference type="EMBL" id="TGY36560.1"/>
    </source>
</evidence>
<organism evidence="1 2">
    <name type="scientific">Stenotrophomonas maltophilia</name>
    <name type="common">Pseudomonas maltophilia</name>
    <name type="synonym">Xanthomonas maltophilia</name>
    <dbReference type="NCBI Taxonomy" id="40324"/>
    <lineage>
        <taxon>Bacteria</taxon>
        <taxon>Pseudomonadati</taxon>
        <taxon>Pseudomonadota</taxon>
        <taxon>Gammaproteobacteria</taxon>
        <taxon>Lysobacterales</taxon>
        <taxon>Lysobacteraceae</taxon>
        <taxon>Stenotrophomonas</taxon>
        <taxon>Stenotrophomonas maltophilia group</taxon>
    </lineage>
</organism>
<evidence type="ECO:0000313" key="2">
    <source>
        <dbReference type="Proteomes" id="UP000306631"/>
    </source>
</evidence>
<dbReference type="PROSITE" id="PS51257">
    <property type="entry name" value="PROKAR_LIPOPROTEIN"/>
    <property type="match status" value="1"/>
</dbReference>
<reference evidence="1 2" key="1">
    <citation type="submission" date="2019-04" db="EMBL/GenBank/DDBJ databases">
        <title>Microbes associate with the intestines of laboratory mice.</title>
        <authorList>
            <person name="Navarre W."/>
            <person name="Wong E."/>
            <person name="Huang K."/>
            <person name="Tropini C."/>
            <person name="Ng K."/>
            <person name="Yu B."/>
        </authorList>
    </citation>
    <scope>NUCLEOTIDE SEQUENCE [LARGE SCALE GENOMIC DNA]</scope>
    <source>
        <strain evidence="1 2">NM62_B4-13</strain>
    </source>
</reference>
<sequence>MRWTAVLWCVGVFALAGCRSYEIERPTTPAGTACMVPCDAQALRCSTDARLEAESSHAMCLAGQERLQDRCSGYASDSERRRCESANGGAACLPPSPDTSACTQRWERCALACGGRMIER</sequence>
<proteinExistence type="predicted"/>
<dbReference type="Proteomes" id="UP000306631">
    <property type="component" value="Unassembled WGS sequence"/>
</dbReference>
<gene>
    <name evidence="1" type="ORF">E5352_03440</name>
</gene>